<dbReference type="EMBL" id="CP098502">
    <property type="protein sequence ID" value="UTI64560.1"/>
    <property type="molecule type" value="Genomic_DNA"/>
</dbReference>
<dbReference type="RefSeq" id="WP_254571261.1">
    <property type="nucleotide sequence ID" value="NZ_CP098502.1"/>
</dbReference>
<dbReference type="PANTHER" id="PTHR30050:SF4">
    <property type="entry name" value="ATP-BINDING PROTEIN RV3427C IN INSERTION SEQUENCE-RELATED"/>
    <property type="match status" value="1"/>
</dbReference>
<dbReference type="InterPro" id="IPR027417">
    <property type="entry name" value="P-loop_NTPase"/>
</dbReference>
<dbReference type="SUPFAM" id="SSF52540">
    <property type="entry name" value="P-loop containing nucleoside triphosphate hydrolases"/>
    <property type="match status" value="1"/>
</dbReference>
<dbReference type="Gene3D" id="3.40.50.300">
    <property type="entry name" value="P-loop containing nucleotide triphosphate hydrolases"/>
    <property type="match status" value="1"/>
</dbReference>
<sequence>MASAATRTGEHWTCPYELCDGSGIAIDEERGVAKDCRCRPARQRAMRVSGLRSSIPRKYRDVSFDRAPMPSIAAAAPAQVRAVRAYIRDLAENVRTGRGLWLYGTVGTGKTTLAMLVSKAALDAGHSVAIYSLPRLLAEIRTTYDDASGDTYTALLDRLAEVDLLHIDDVGTEKTSEWVLEQLYSIINARYEEERAVIITTNLERDDLATQIHERTVSRLEEMCEVLPLYGSDARRQRYDGPQRDIA</sequence>
<evidence type="ECO:0000259" key="1">
    <source>
        <dbReference type="Pfam" id="PF01695"/>
    </source>
</evidence>
<dbReference type="InterPro" id="IPR002611">
    <property type="entry name" value="IstB_ATP-bd"/>
</dbReference>
<dbReference type="GO" id="GO:0005524">
    <property type="term" value="F:ATP binding"/>
    <property type="evidence" value="ECO:0007669"/>
    <property type="project" value="UniProtKB-KW"/>
</dbReference>
<keyword evidence="3" id="KW-1185">Reference proteome</keyword>
<protein>
    <submittedName>
        <fullName evidence="2">ATP-binding protein</fullName>
    </submittedName>
</protein>
<name>A0ABY5DV82_9ACTN</name>
<keyword evidence="2" id="KW-0067">ATP-binding</keyword>
<gene>
    <name evidence="2" type="ORF">NBH00_24890</name>
</gene>
<feature type="domain" description="IstB-like ATP-binding" evidence="1">
    <location>
        <begin position="93"/>
        <end position="235"/>
    </location>
</feature>
<evidence type="ECO:0000313" key="3">
    <source>
        <dbReference type="Proteomes" id="UP001056035"/>
    </source>
</evidence>
<dbReference type="PANTHER" id="PTHR30050">
    <property type="entry name" value="CHROMOSOMAL REPLICATION INITIATOR PROTEIN DNAA"/>
    <property type="match status" value="1"/>
</dbReference>
<reference evidence="2 3" key="1">
    <citation type="submission" date="2022-06" db="EMBL/GenBank/DDBJ databases">
        <title>Paraconexibacter antarcticus.</title>
        <authorList>
            <person name="Kim C.S."/>
        </authorList>
    </citation>
    <scope>NUCLEOTIDE SEQUENCE [LARGE SCALE GENOMIC DNA]</scope>
    <source>
        <strain evidence="2 3">02-257</strain>
    </source>
</reference>
<dbReference type="Pfam" id="PF01695">
    <property type="entry name" value="IstB_IS21"/>
    <property type="match status" value="1"/>
</dbReference>
<dbReference type="CDD" id="cd00009">
    <property type="entry name" value="AAA"/>
    <property type="match status" value="1"/>
</dbReference>
<keyword evidence="2" id="KW-0547">Nucleotide-binding</keyword>
<dbReference type="Proteomes" id="UP001056035">
    <property type="component" value="Chromosome"/>
</dbReference>
<organism evidence="2 3">
    <name type="scientific">Paraconexibacter antarcticus</name>
    <dbReference type="NCBI Taxonomy" id="2949664"/>
    <lineage>
        <taxon>Bacteria</taxon>
        <taxon>Bacillati</taxon>
        <taxon>Actinomycetota</taxon>
        <taxon>Thermoleophilia</taxon>
        <taxon>Solirubrobacterales</taxon>
        <taxon>Paraconexibacteraceae</taxon>
        <taxon>Paraconexibacter</taxon>
    </lineage>
</organism>
<evidence type="ECO:0000313" key="2">
    <source>
        <dbReference type="EMBL" id="UTI64560.1"/>
    </source>
</evidence>
<proteinExistence type="predicted"/>
<accession>A0ABY5DV82</accession>